<dbReference type="InterPro" id="IPR032525">
    <property type="entry name" value="Peptidase_U32_C"/>
</dbReference>
<dbReference type="InterPro" id="IPR051454">
    <property type="entry name" value="RNA/ubiquinone_mod_enzymes"/>
</dbReference>
<evidence type="ECO:0000259" key="4">
    <source>
        <dbReference type="Pfam" id="PF16325"/>
    </source>
</evidence>
<evidence type="ECO:0000313" key="6">
    <source>
        <dbReference type="Proteomes" id="UP000317315"/>
    </source>
</evidence>
<name>A0A521B7I2_9BACT</name>
<proteinExistence type="inferred from homology"/>
<dbReference type="Pfam" id="PF01136">
    <property type="entry name" value="Peptidase_U32"/>
    <property type="match status" value="1"/>
</dbReference>
<accession>A0A521B7I2</accession>
<organism evidence="5 6">
    <name type="scientific">Balnearium lithotrophicum</name>
    <dbReference type="NCBI Taxonomy" id="223788"/>
    <lineage>
        <taxon>Bacteria</taxon>
        <taxon>Pseudomonadati</taxon>
        <taxon>Aquificota</taxon>
        <taxon>Aquificia</taxon>
        <taxon>Desulfurobacteriales</taxon>
        <taxon>Desulfurobacteriaceae</taxon>
        <taxon>Balnearium</taxon>
    </lineage>
</organism>
<dbReference type="PROSITE" id="PS01276">
    <property type="entry name" value="PEPTIDASE_U32"/>
    <property type="match status" value="1"/>
</dbReference>
<dbReference type="GO" id="GO:0006508">
    <property type="term" value="P:proteolysis"/>
    <property type="evidence" value="ECO:0007669"/>
    <property type="project" value="UniProtKB-KW"/>
</dbReference>
<dbReference type="Gene3D" id="2.40.30.10">
    <property type="entry name" value="Translation factors"/>
    <property type="match status" value="1"/>
</dbReference>
<dbReference type="PANTHER" id="PTHR30217">
    <property type="entry name" value="PEPTIDASE U32 FAMILY"/>
    <property type="match status" value="1"/>
</dbReference>
<feature type="domain" description="Peptidase family U32 C-terminal" evidence="4">
    <location>
        <begin position="323"/>
        <end position="400"/>
    </location>
</feature>
<dbReference type="Proteomes" id="UP000317315">
    <property type="component" value="Unassembled WGS sequence"/>
</dbReference>
<keyword evidence="2" id="KW-0378">Hydrolase</keyword>
<evidence type="ECO:0000256" key="1">
    <source>
        <dbReference type="ARBA" id="ARBA00022670"/>
    </source>
</evidence>
<dbReference type="EMBL" id="FXTM01000004">
    <property type="protein sequence ID" value="SMO43049.1"/>
    <property type="molecule type" value="Genomic_DNA"/>
</dbReference>
<protein>
    <submittedName>
        <fullName evidence="5">Putative protease</fullName>
    </submittedName>
</protein>
<comment type="similarity">
    <text evidence="3">Belongs to the peptidase U32 family.</text>
</comment>
<keyword evidence="1 5" id="KW-0645">Protease</keyword>
<keyword evidence="6" id="KW-1185">Reference proteome</keyword>
<reference evidence="5 6" key="1">
    <citation type="submission" date="2017-05" db="EMBL/GenBank/DDBJ databases">
        <authorList>
            <person name="Varghese N."/>
            <person name="Submissions S."/>
        </authorList>
    </citation>
    <scope>NUCLEOTIDE SEQUENCE [LARGE SCALE GENOMIC DNA]</scope>
    <source>
        <strain evidence="5 6">DSM 16304</strain>
    </source>
</reference>
<sequence length="412" mass="46721">MKRPEILSPAGNLEKLKFAVDFGADAVYLGGKLFNLRAKAGNFTLEEMAQGIEYAHKRGVKVYITLNAFARNDDFKSIEKFVDEVKELKPNAFIVSDLGVLSTVKERAPEIDVHISTQANTTNYRAVKVYRDLGASRIVLARELSIPEIRRIKEEVPEMELEVFVHGAMCMAYSGRCLLSNYLSYRESNKGACSQSCRWKYYLVEETRLGEFIPIEEDENGTYIFNSKDLCALPVLDELVSAGVDSLKIEGRVKSAYYVAVVTSVYKRALNLLLSDKELFKKELPTLYSELEKVSHRPYTLGFLKGGDEILQHYETSSYIRDYKFLGIHRGNLWDVRNRLEVGDEVEVFTPSANVLKLKILGIYVEKKGKFVPSGAANPNQRALIEFDREVEIPENSLLRRREVKTPSLSSV</sequence>
<dbReference type="Pfam" id="PF16325">
    <property type="entry name" value="Peptidase_U32_C"/>
    <property type="match status" value="1"/>
</dbReference>
<evidence type="ECO:0000256" key="3">
    <source>
        <dbReference type="ARBA" id="ARBA00038374"/>
    </source>
</evidence>
<dbReference type="RefSeq" id="WP_142934163.1">
    <property type="nucleotide sequence ID" value="NZ_FXTM01000004.1"/>
</dbReference>
<dbReference type="AlphaFoldDB" id="A0A521B7I2"/>
<dbReference type="PANTHER" id="PTHR30217:SF6">
    <property type="entry name" value="TRNA HYDROXYLATION PROTEIN P"/>
    <property type="match status" value="1"/>
</dbReference>
<dbReference type="GO" id="GO:0008233">
    <property type="term" value="F:peptidase activity"/>
    <property type="evidence" value="ECO:0007669"/>
    <property type="project" value="UniProtKB-KW"/>
</dbReference>
<dbReference type="InterPro" id="IPR001539">
    <property type="entry name" value="Peptidase_U32"/>
</dbReference>
<gene>
    <name evidence="5" type="ORF">SAMN06269117_10458</name>
</gene>
<evidence type="ECO:0000313" key="5">
    <source>
        <dbReference type="EMBL" id="SMO43049.1"/>
    </source>
</evidence>
<evidence type="ECO:0000256" key="2">
    <source>
        <dbReference type="ARBA" id="ARBA00022801"/>
    </source>
</evidence>
<dbReference type="OrthoDB" id="9807498at2"/>